<dbReference type="Proteomes" id="UP000585474">
    <property type="component" value="Unassembled WGS sequence"/>
</dbReference>
<name>A0A7J0E1G2_9ERIC</name>
<dbReference type="GO" id="GO:0016787">
    <property type="term" value="F:hydrolase activity"/>
    <property type="evidence" value="ECO:0007669"/>
    <property type="project" value="UniProtKB-KW"/>
</dbReference>
<dbReference type="AlphaFoldDB" id="A0A7J0E1G2"/>
<keyword evidence="1" id="KW-0378">Hydrolase</keyword>
<dbReference type="Gene3D" id="1.10.150.240">
    <property type="entry name" value="Putative phosphatase, domain 2"/>
    <property type="match status" value="1"/>
</dbReference>
<dbReference type="PANTHER" id="PTHR42896:SF4">
    <property type="entry name" value="OS08G0485900 PROTEIN"/>
    <property type="match status" value="1"/>
</dbReference>
<dbReference type="PANTHER" id="PTHR42896">
    <property type="entry name" value="XYLULOSE-1,5-BISPHOSPHATE (XUBP) PHOSPHATASE"/>
    <property type="match status" value="1"/>
</dbReference>
<dbReference type="Gene3D" id="3.40.50.1000">
    <property type="entry name" value="HAD superfamily/HAD-like"/>
    <property type="match status" value="1"/>
</dbReference>
<dbReference type="OrthoDB" id="40579at2759"/>
<dbReference type="InterPro" id="IPR044999">
    <property type="entry name" value="CbbY-like"/>
</dbReference>
<dbReference type="Pfam" id="PF00702">
    <property type="entry name" value="Hydrolase"/>
    <property type="match status" value="1"/>
</dbReference>
<protein>
    <submittedName>
        <fullName evidence="1">Haloacid dehalogenase-like hydrolase (HAD) superfamily protein</fullName>
    </submittedName>
</protein>
<reference evidence="1 2" key="1">
    <citation type="submission" date="2019-07" db="EMBL/GenBank/DDBJ databases">
        <title>De Novo Assembly of kiwifruit Actinidia rufa.</title>
        <authorList>
            <person name="Sugita-Konishi S."/>
            <person name="Sato K."/>
            <person name="Mori E."/>
            <person name="Abe Y."/>
            <person name="Kisaki G."/>
            <person name="Hamano K."/>
            <person name="Suezawa K."/>
            <person name="Otani M."/>
            <person name="Fukuda T."/>
            <person name="Manabe T."/>
            <person name="Gomi K."/>
            <person name="Tabuchi M."/>
            <person name="Akimitsu K."/>
            <person name="Kataoka I."/>
        </authorList>
    </citation>
    <scope>NUCLEOTIDE SEQUENCE [LARGE SCALE GENOMIC DNA]</scope>
    <source>
        <strain evidence="2">cv. Fuchu</strain>
    </source>
</reference>
<gene>
    <name evidence="1" type="ORF">Acr_01g0000490</name>
</gene>
<accession>A0A7J0E1G2</accession>
<dbReference type="InterPro" id="IPR023198">
    <property type="entry name" value="PGP-like_dom2"/>
</dbReference>
<dbReference type="InterPro" id="IPR023214">
    <property type="entry name" value="HAD_sf"/>
</dbReference>
<evidence type="ECO:0000313" key="2">
    <source>
        <dbReference type="Proteomes" id="UP000585474"/>
    </source>
</evidence>
<dbReference type="SUPFAM" id="SSF56784">
    <property type="entry name" value="HAD-like"/>
    <property type="match status" value="1"/>
</dbReference>
<dbReference type="EMBL" id="BJWL01000001">
    <property type="protein sequence ID" value="GFY80240.1"/>
    <property type="molecule type" value="Genomic_DNA"/>
</dbReference>
<keyword evidence="2" id="KW-1185">Reference proteome</keyword>
<evidence type="ECO:0000313" key="1">
    <source>
        <dbReference type="EMBL" id="GFY80240.1"/>
    </source>
</evidence>
<dbReference type="InterPro" id="IPR036412">
    <property type="entry name" value="HAD-like_sf"/>
</dbReference>
<sequence length="304" mass="33759">MASSRAILLVPPNPSFSSHPSLPPLRTTTIATTRTAARPLAVSASASTLQALIFDCDGFILESENLHRQAYNDAFSHFNIRCPSSSSQPLNWGSDFYDELQNRIGGGKRKILRCDDAMLNCEICTPEYSYRRARTRTHIQWSTDGHLRHSLRKSPKDDAERNSICVVNGQVEPRPGVLRLMDETRAAGKKLAVCSAATKSSVILCLENLIGIERFQSLDCFLAVAGFCFHAPYMTDDKLTLVWYFFALDTALQELILVEFEAMKAREKFVNSAGSLELEVRGVRERMSGGGGFCYWATGQSCSL</sequence>
<proteinExistence type="predicted"/>
<organism evidence="1 2">
    <name type="scientific">Actinidia rufa</name>
    <dbReference type="NCBI Taxonomy" id="165716"/>
    <lineage>
        <taxon>Eukaryota</taxon>
        <taxon>Viridiplantae</taxon>
        <taxon>Streptophyta</taxon>
        <taxon>Embryophyta</taxon>
        <taxon>Tracheophyta</taxon>
        <taxon>Spermatophyta</taxon>
        <taxon>Magnoliopsida</taxon>
        <taxon>eudicotyledons</taxon>
        <taxon>Gunneridae</taxon>
        <taxon>Pentapetalae</taxon>
        <taxon>asterids</taxon>
        <taxon>Ericales</taxon>
        <taxon>Actinidiaceae</taxon>
        <taxon>Actinidia</taxon>
    </lineage>
</organism>
<comment type="caution">
    <text evidence="1">The sequence shown here is derived from an EMBL/GenBank/DDBJ whole genome shotgun (WGS) entry which is preliminary data.</text>
</comment>